<dbReference type="GO" id="GO:0003924">
    <property type="term" value="F:GTPase activity"/>
    <property type="evidence" value="ECO:0007669"/>
    <property type="project" value="InterPro"/>
</dbReference>
<gene>
    <name evidence="6" type="ORF">HINF_LOCUS51961</name>
    <name evidence="7" type="ORF">HINF_LOCUS61748</name>
</gene>
<keyword evidence="2 3" id="KW-0342">GTP-binding</keyword>
<dbReference type="SMART" id="SM00177">
    <property type="entry name" value="ARF"/>
    <property type="match status" value="1"/>
</dbReference>
<evidence type="ECO:0000256" key="2">
    <source>
        <dbReference type="ARBA" id="ARBA00023134"/>
    </source>
</evidence>
<dbReference type="InterPro" id="IPR027417">
    <property type="entry name" value="P-loop_NTPase"/>
</dbReference>
<dbReference type="GO" id="GO:0005525">
    <property type="term" value="F:GTP binding"/>
    <property type="evidence" value="ECO:0007669"/>
    <property type="project" value="UniProtKB-KW"/>
</dbReference>
<dbReference type="InterPro" id="IPR005225">
    <property type="entry name" value="Small_GTP-bd"/>
</dbReference>
<reference evidence="7 8" key="2">
    <citation type="submission" date="2024-07" db="EMBL/GenBank/DDBJ databases">
        <authorList>
            <person name="Akdeniz Z."/>
        </authorList>
    </citation>
    <scope>NUCLEOTIDE SEQUENCE [LARGE SCALE GENOMIC DNA]</scope>
</reference>
<dbReference type="EMBL" id="CAXDID020000372">
    <property type="protein sequence ID" value="CAL6083487.1"/>
    <property type="molecule type" value="Genomic_DNA"/>
</dbReference>
<comment type="similarity">
    <text evidence="5">Belongs to the small GTPase superfamily. Arf family.</text>
</comment>
<dbReference type="PROSITE" id="PS51417">
    <property type="entry name" value="ARF"/>
    <property type="match status" value="1"/>
</dbReference>
<dbReference type="Pfam" id="PF00025">
    <property type="entry name" value="Arf"/>
    <property type="match status" value="1"/>
</dbReference>
<dbReference type="Proteomes" id="UP001642409">
    <property type="component" value="Unassembled WGS sequence"/>
</dbReference>
<keyword evidence="4" id="KW-0479">Metal-binding</keyword>
<evidence type="ECO:0000313" key="6">
    <source>
        <dbReference type="EMBL" id="CAI9964316.1"/>
    </source>
</evidence>
<evidence type="ECO:0000256" key="5">
    <source>
        <dbReference type="RuleBase" id="RU003925"/>
    </source>
</evidence>
<dbReference type="Gene3D" id="3.40.50.300">
    <property type="entry name" value="P-loop containing nucleotide triphosphate hydrolases"/>
    <property type="match status" value="1"/>
</dbReference>
<dbReference type="InterPro" id="IPR006689">
    <property type="entry name" value="Small_GTPase_ARF/SAR"/>
</dbReference>
<proteinExistence type="inferred from homology"/>
<feature type="binding site" evidence="3">
    <location>
        <begin position="14"/>
        <end position="21"/>
    </location>
    <ligand>
        <name>GTP</name>
        <dbReference type="ChEBI" id="CHEBI:37565"/>
    </ligand>
</feature>
<keyword evidence="1 3" id="KW-0547">Nucleotide-binding</keyword>
<dbReference type="PRINTS" id="PR00328">
    <property type="entry name" value="SAR1GTPBP"/>
</dbReference>
<dbReference type="SUPFAM" id="SSF52540">
    <property type="entry name" value="P-loop containing nucleoside triphosphate hydrolases"/>
    <property type="match status" value="1"/>
</dbReference>
<dbReference type="SMART" id="SM00178">
    <property type="entry name" value="SAR"/>
    <property type="match status" value="1"/>
</dbReference>
<name>A0AA86UTQ3_9EUKA</name>
<feature type="binding site" evidence="3">
    <location>
        <position position="60"/>
    </location>
    <ligand>
        <name>GTP</name>
        <dbReference type="ChEBI" id="CHEBI:37565"/>
    </ligand>
</feature>
<evidence type="ECO:0000256" key="1">
    <source>
        <dbReference type="ARBA" id="ARBA00022741"/>
    </source>
</evidence>
<dbReference type="PANTHER" id="PTHR11711">
    <property type="entry name" value="ADP RIBOSYLATION FACTOR-RELATED"/>
    <property type="match status" value="1"/>
</dbReference>
<dbReference type="EMBL" id="CATOUU010000974">
    <property type="protein sequence ID" value="CAI9964316.1"/>
    <property type="molecule type" value="Genomic_DNA"/>
</dbReference>
<dbReference type="AlphaFoldDB" id="A0AA86UTQ3"/>
<evidence type="ECO:0000256" key="3">
    <source>
        <dbReference type="PIRSR" id="PIRSR606689-1"/>
    </source>
</evidence>
<keyword evidence="8" id="KW-1185">Reference proteome</keyword>
<reference evidence="6" key="1">
    <citation type="submission" date="2023-06" db="EMBL/GenBank/DDBJ databases">
        <authorList>
            <person name="Kurt Z."/>
        </authorList>
    </citation>
    <scope>NUCLEOTIDE SEQUENCE</scope>
</reference>
<comment type="caution">
    <text evidence="6">The sequence shown here is derived from an EMBL/GenBank/DDBJ whole genome shotgun (WGS) entry which is preliminary data.</text>
</comment>
<keyword evidence="4" id="KW-0460">Magnesium</keyword>
<dbReference type="NCBIfam" id="TIGR00231">
    <property type="entry name" value="small_GTP"/>
    <property type="match status" value="1"/>
</dbReference>
<accession>A0AA86UTQ3</accession>
<feature type="binding site" evidence="4">
    <location>
        <position position="38"/>
    </location>
    <ligand>
        <name>Mg(2+)</name>
        <dbReference type="ChEBI" id="CHEBI:18420"/>
    </ligand>
</feature>
<dbReference type="GO" id="GO:0046872">
    <property type="term" value="F:metal ion binding"/>
    <property type="evidence" value="ECO:0007669"/>
    <property type="project" value="UniProtKB-KW"/>
</dbReference>
<protein>
    <submittedName>
        <fullName evidence="6">ADP-ribosylation factor</fullName>
    </submittedName>
    <submittedName>
        <fullName evidence="7">ADP-ribosylation_factor</fullName>
    </submittedName>
</protein>
<sequence>MNLRKLQINVLMFGLENSGKSWLFNQWSKHKLIQTSPTKGFNVGTIQNEDVSVSIRDFGGQPHLRKFWCHYLQSASVVFFVIDSTQRDYQQIQDAKSELQSLLDNKMIVWVPFLVLFNKSDLQNSFTNEEILDEFGLALDQQQIVAKYTHQAKIMRSSALQTDQFQDILSWLKQVTQEEPY</sequence>
<evidence type="ECO:0000256" key="4">
    <source>
        <dbReference type="PIRSR" id="PIRSR606689-2"/>
    </source>
</evidence>
<feature type="binding site" evidence="3">
    <location>
        <begin position="118"/>
        <end position="121"/>
    </location>
    <ligand>
        <name>GTP</name>
        <dbReference type="ChEBI" id="CHEBI:37565"/>
    </ligand>
</feature>
<evidence type="ECO:0000313" key="8">
    <source>
        <dbReference type="Proteomes" id="UP001642409"/>
    </source>
</evidence>
<dbReference type="InterPro" id="IPR024156">
    <property type="entry name" value="Small_GTPase_ARF"/>
</dbReference>
<evidence type="ECO:0000313" key="7">
    <source>
        <dbReference type="EMBL" id="CAL6083487.1"/>
    </source>
</evidence>
<organism evidence="6">
    <name type="scientific">Hexamita inflata</name>
    <dbReference type="NCBI Taxonomy" id="28002"/>
    <lineage>
        <taxon>Eukaryota</taxon>
        <taxon>Metamonada</taxon>
        <taxon>Diplomonadida</taxon>
        <taxon>Hexamitidae</taxon>
        <taxon>Hexamitinae</taxon>
        <taxon>Hexamita</taxon>
    </lineage>
</organism>
<feature type="binding site" evidence="4">
    <location>
        <position position="21"/>
    </location>
    <ligand>
        <name>Mg(2+)</name>
        <dbReference type="ChEBI" id="CHEBI:18420"/>
    </ligand>
</feature>